<protein>
    <submittedName>
        <fullName evidence="4">Unannotated protein</fullName>
    </submittedName>
</protein>
<feature type="domain" description="Phosphodiester glycosidase" evidence="3">
    <location>
        <begin position="252"/>
        <end position="388"/>
    </location>
</feature>
<dbReference type="Pfam" id="PF09992">
    <property type="entry name" value="NAGPA"/>
    <property type="match status" value="1"/>
</dbReference>
<dbReference type="AlphaFoldDB" id="A0A6J6STZ9"/>
<organism evidence="4">
    <name type="scientific">freshwater metagenome</name>
    <dbReference type="NCBI Taxonomy" id="449393"/>
    <lineage>
        <taxon>unclassified sequences</taxon>
        <taxon>metagenomes</taxon>
        <taxon>ecological metagenomes</taxon>
    </lineage>
</organism>
<proteinExistence type="predicted"/>
<gene>
    <name evidence="4" type="ORF">UFOPK2683_01709</name>
    <name evidence="5" type="ORF">UFOPK3605_01038</name>
    <name evidence="6" type="ORF">UFOPK3897_01160</name>
</gene>
<reference evidence="4" key="1">
    <citation type="submission" date="2020-05" db="EMBL/GenBank/DDBJ databases">
        <authorList>
            <person name="Chiriac C."/>
            <person name="Salcher M."/>
            <person name="Ghai R."/>
            <person name="Kavagutti S V."/>
        </authorList>
    </citation>
    <scope>NUCLEOTIDE SEQUENCE</scope>
</reference>
<keyword evidence="2" id="KW-0472">Membrane</keyword>
<evidence type="ECO:0000259" key="3">
    <source>
        <dbReference type="Pfam" id="PF09992"/>
    </source>
</evidence>
<feature type="compositionally biased region" description="Basic residues" evidence="1">
    <location>
        <begin position="20"/>
        <end position="31"/>
    </location>
</feature>
<evidence type="ECO:0000256" key="2">
    <source>
        <dbReference type="SAM" id="Phobius"/>
    </source>
</evidence>
<dbReference type="EMBL" id="CAEZYK010000167">
    <property type="protein sequence ID" value="CAB4738168.1"/>
    <property type="molecule type" value="Genomic_DNA"/>
</dbReference>
<evidence type="ECO:0000313" key="6">
    <source>
        <dbReference type="EMBL" id="CAB4981796.1"/>
    </source>
</evidence>
<keyword evidence="2" id="KW-0812">Transmembrane</keyword>
<evidence type="ECO:0000256" key="1">
    <source>
        <dbReference type="SAM" id="MobiDB-lite"/>
    </source>
</evidence>
<evidence type="ECO:0000313" key="5">
    <source>
        <dbReference type="EMBL" id="CAB4909995.1"/>
    </source>
</evidence>
<sequence>MPDSTNPLLPSEPLRDTQNKGKKNKGKKNKGKSQTEVTTPATRSEIVANKDNEQKAKRKRRNKIIRRSVALVIVILMIPIGWSMYQALSAPGTDRWQVRVVEWFRDHGMNSAINTVEHWWYSENPPPKGGTVKGGLPEKKTDQGSVSVAGSYAPFLNAVPHLSAPTNMIPLVADPLAGEGVWQPTGRQVAGYPAVYQTFFRPDTIHTSLVAGAMWLDTSLLKADYVVGLNEPPNGPKPWGAKIPEEFRPSLVAAFNSGFKMNAARGGVFTLGQMVTPLADGAASLVIDTAGKASVGLWGRDFVMGPSISSVRQNLALLVDNGEVAPGIPNNTNGAWGATLGNKVFVWRSGVGTTATGAMVYVGGPGLNAQSLAILLQRAGAVRAMELDINTDWVSAYTYSSEFLADPAQVTGTKLLPEMVRGGDRYLVPGERDFFSFFGVR</sequence>
<dbReference type="EMBL" id="CAFBOF010000027">
    <property type="protein sequence ID" value="CAB4981796.1"/>
    <property type="molecule type" value="Genomic_DNA"/>
</dbReference>
<feature type="region of interest" description="Disordered" evidence="1">
    <location>
        <begin position="1"/>
        <end position="60"/>
    </location>
</feature>
<dbReference type="EMBL" id="CAFBMM010000052">
    <property type="protein sequence ID" value="CAB4909995.1"/>
    <property type="molecule type" value="Genomic_DNA"/>
</dbReference>
<evidence type="ECO:0000313" key="4">
    <source>
        <dbReference type="EMBL" id="CAB4738168.1"/>
    </source>
</evidence>
<name>A0A6J6STZ9_9ZZZZ</name>
<feature type="transmembrane region" description="Helical" evidence="2">
    <location>
        <begin position="64"/>
        <end position="85"/>
    </location>
</feature>
<accession>A0A6J6STZ9</accession>
<keyword evidence="2" id="KW-1133">Transmembrane helix</keyword>
<dbReference type="InterPro" id="IPR018711">
    <property type="entry name" value="NAGPA"/>
</dbReference>